<dbReference type="EMBL" id="JBBWYZ010000011">
    <property type="protein sequence ID" value="MEK9512822.1"/>
    <property type="molecule type" value="Genomic_DNA"/>
</dbReference>
<evidence type="ECO:0000313" key="2">
    <source>
        <dbReference type="Proteomes" id="UP001387447"/>
    </source>
</evidence>
<comment type="caution">
    <text evidence="1">The sequence shown here is derived from an EMBL/GenBank/DDBJ whole genome shotgun (WGS) entry which is preliminary data.</text>
</comment>
<reference evidence="1 2" key="1">
    <citation type="journal article" date="2024" name="Front. Microbiol.">
        <title>Transcriptomic insights into the dominance of two phototrophs throughout the water column of a tropical hypersaline-alkaline crater lake (Dziani Dzaha, Mayotte).</title>
        <authorList>
            <person name="Duperron S."/>
            <person name="Halary S."/>
            <person name="Bouly J.-P."/>
            <person name="Roussel T."/>
            <person name="Hugoni M."/>
            <person name="Bruto M."/>
            <person name="Oger P."/>
            <person name="Duval C."/>
            <person name="Woo A."/>
            <person name="Jezequiel D."/>
            <person name="Ader M."/>
            <person name="Leboulanger C."/>
            <person name="Agogue H."/>
            <person name="Grossi V."/>
            <person name="Trousselier M."/>
            <person name="Bernard C."/>
        </authorList>
    </citation>
    <scope>NUCLEOTIDE SEQUENCE [LARGE SCALE GENOMIC DNA]</scope>
    <source>
        <strain evidence="1 2">PMC 851.14</strain>
    </source>
</reference>
<dbReference type="Proteomes" id="UP001387447">
    <property type="component" value="Unassembled WGS sequence"/>
</dbReference>
<protein>
    <submittedName>
        <fullName evidence="1">Uncharacterized protein</fullName>
    </submittedName>
</protein>
<sequence>MRSRLWLLLAKNPDYLWSLNILLFQAIGAGSQIMWLKSGLSKETAPTLRKSQFGYNSCKIDRKSCYSYG</sequence>
<evidence type="ECO:0000313" key="1">
    <source>
        <dbReference type="EMBL" id="MEK9512822.1"/>
    </source>
</evidence>
<proteinExistence type="predicted"/>
<gene>
    <name evidence="1" type="ORF">AAEJ74_14395</name>
</gene>
<name>A0ABU9ELQ0_LIMFS</name>
<keyword evidence="2" id="KW-1185">Reference proteome</keyword>
<accession>A0ABU9ELQ0</accession>
<organism evidence="1 2">
    <name type="scientific">Limnospira fusiformis PMC 851.14</name>
    <dbReference type="NCBI Taxonomy" id="2219512"/>
    <lineage>
        <taxon>Bacteria</taxon>
        <taxon>Bacillati</taxon>
        <taxon>Cyanobacteriota</taxon>
        <taxon>Cyanophyceae</taxon>
        <taxon>Oscillatoriophycideae</taxon>
        <taxon>Oscillatoriales</taxon>
        <taxon>Sirenicapillariaceae</taxon>
        <taxon>Limnospira</taxon>
    </lineage>
</organism>